<protein>
    <recommendedName>
        <fullName evidence="14">Olfactory receptor</fullName>
    </recommendedName>
</protein>
<dbReference type="GO" id="GO:0004984">
    <property type="term" value="F:olfactory receptor activity"/>
    <property type="evidence" value="ECO:0007669"/>
    <property type="project" value="InterPro"/>
</dbReference>
<reference evidence="16" key="1">
    <citation type="submission" date="2025-08" db="UniProtKB">
        <authorList>
            <consortium name="Ensembl"/>
        </authorList>
    </citation>
    <scope>IDENTIFICATION</scope>
</reference>
<dbReference type="InterPro" id="IPR052921">
    <property type="entry name" value="GPCR1_Superfamily_Member"/>
</dbReference>
<dbReference type="FunFam" id="1.20.1070.10:FF:000024">
    <property type="entry name" value="Olfactory receptor"/>
    <property type="match status" value="1"/>
</dbReference>
<keyword evidence="7 13" id="KW-0297">G-protein coupled receptor</keyword>
<keyword evidence="2 14" id="KW-1003">Cell membrane</keyword>
<dbReference type="AlphaFoldDB" id="A0A3Q3N1V4"/>
<evidence type="ECO:0000256" key="9">
    <source>
        <dbReference type="ARBA" id="ARBA00023157"/>
    </source>
</evidence>
<feature type="transmembrane region" description="Helical" evidence="14">
    <location>
        <begin position="274"/>
        <end position="296"/>
    </location>
</feature>
<keyword evidence="10 13" id="KW-0675">Receptor</keyword>
<feature type="transmembrane region" description="Helical" evidence="14">
    <location>
        <begin position="144"/>
        <end position="167"/>
    </location>
</feature>
<keyword evidence="3 14" id="KW-0716">Sensory transduction</keyword>
<dbReference type="Gene3D" id="1.20.1070.10">
    <property type="entry name" value="Rhodopsin 7-helix transmembrane proteins"/>
    <property type="match status" value="1"/>
</dbReference>
<dbReference type="FunCoup" id="A0A3Q3N1V4">
    <property type="interactions" value="399"/>
</dbReference>
<evidence type="ECO:0000256" key="4">
    <source>
        <dbReference type="ARBA" id="ARBA00022692"/>
    </source>
</evidence>
<evidence type="ECO:0000256" key="2">
    <source>
        <dbReference type="ARBA" id="ARBA00022475"/>
    </source>
</evidence>
<dbReference type="PROSITE" id="PS00237">
    <property type="entry name" value="G_PROTEIN_RECEP_F1_1"/>
    <property type="match status" value="1"/>
</dbReference>
<keyword evidence="5 14" id="KW-0552">Olfaction</keyword>
<dbReference type="SUPFAM" id="SSF81321">
    <property type="entry name" value="Family A G protein-coupled receptor-like"/>
    <property type="match status" value="1"/>
</dbReference>
<dbReference type="GO" id="GO:0005549">
    <property type="term" value="F:odorant binding"/>
    <property type="evidence" value="ECO:0007669"/>
    <property type="project" value="TreeGrafter"/>
</dbReference>
<evidence type="ECO:0000259" key="15">
    <source>
        <dbReference type="PROSITE" id="PS50262"/>
    </source>
</evidence>
<dbReference type="GO" id="GO:0004930">
    <property type="term" value="F:G protein-coupled receptor activity"/>
    <property type="evidence" value="ECO:0007669"/>
    <property type="project" value="UniProtKB-KW"/>
</dbReference>
<keyword evidence="9" id="KW-1015">Disulfide bond</keyword>
<dbReference type="GeneTree" id="ENSGT01030000234640"/>
<keyword evidence="11" id="KW-0325">Glycoprotein</keyword>
<evidence type="ECO:0000256" key="6">
    <source>
        <dbReference type="ARBA" id="ARBA00022989"/>
    </source>
</evidence>
<feature type="transmembrane region" description="Helical" evidence="14">
    <location>
        <begin position="100"/>
        <end position="123"/>
    </location>
</feature>
<keyword evidence="12 13" id="KW-0807">Transducer</keyword>
<proteinExistence type="inferred from homology"/>
<dbReference type="InterPro" id="IPR000725">
    <property type="entry name" value="Olfact_rcpt"/>
</dbReference>
<dbReference type="InterPro" id="IPR017452">
    <property type="entry name" value="GPCR_Rhodpsn_7TM"/>
</dbReference>
<evidence type="ECO:0000313" key="16">
    <source>
        <dbReference type="Ensembl" id="ENSMAMP00000026244.1"/>
    </source>
</evidence>
<dbReference type="PANTHER" id="PTHR26451">
    <property type="entry name" value="G_PROTEIN_RECEP_F1_2 DOMAIN-CONTAINING PROTEIN"/>
    <property type="match status" value="1"/>
</dbReference>
<evidence type="ECO:0000256" key="1">
    <source>
        <dbReference type="ARBA" id="ARBA00004651"/>
    </source>
</evidence>
<evidence type="ECO:0000256" key="14">
    <source>
        <dbReference type="RuleBase" id="RU363047"/>
    </source>
</evidence>
<dbReference type="Ensembl" id="ENSMAMT00000026917.2">
    <property type="protein sequence ID" value="ENSMAMP00000026244.1"/>
    <property type="gene ID" value="ENSMAMG00000017610.2"/>
</dbReference>
<dbReference type="STRING" id="205130.ENSMAMP00000026244"/>
<name>A0A3Q3N1V4_9TELE</name>
<evidence type="ECO:0000256" key="11">
    <source>
        <dbReference type="ARBA" id="ARBA00023180"/>
    </source>
</evidence>
<evidence type="ECO:0000256" key="12">
    <source>
        <dbReference type="ARBA" id="ARBA00023224"/>
    </source>
</evidence>
<keyword evidence="4 13" id="KW-0812">Transmembrane</keyword>
<keyword evidence="8 14" id="KW-0472">Membrane</keyword>
<comment type="similarity">
    <text evidence="13">Belongs to the G-protein coupled receptor 1 family.</text>
</comment>
<comment type="subcellular location">
    <subcellularLocation>
        <location evidence="1 14">Cell membrane</location>
        <topology evidence="1 14">Multi-pass membrane protein</topology>
    </subcellularLocation>
</comment>
<evidence type="ECO:0000256" key="7">
    <source>
        <dbReference type="ARBA" id="ARBA00023040"/>
    </source>
</evidence>
<evidence type="ECO:0000256" key="13">
    <source>
        <dbReference type="RuleBase" id="RU000688"/>
    </source>
</evidence>
<dbReference type="InParanoid" id="A0A3Q3N1V4"/>
<reference evidence="16" key="2">
    <citation type="submission" date="2025-09" db="UniProtKB">
        <authorList>
            <consortium name="Ensembl"/>
        </authorList>
    </citation>
    <scope>IDENTIFICATION</scope>
</reference>
<evidence type="ECO:0000313" key="17">
    <source>
        <dbReference type="Proteomes" id="UP000261640"/>
    </source>
</evidence>
<organism evidence="16 17">
    <name type="scientific">Mastacembelus armatus</name>
    <name type="common">zig-zag eel</name>
    <dbReference type="NCBI Taxonomy" id="205130"/>
    <lineage>
        <taxon>Eukaryota</taxon>
        <taxon>Metazoa</taxon>
        <taxon>Chordata</taxon>
        <taxon>Craniata</taxon>
        <taxon>Vertebrata</taxon>
        <taxon>Euteleostomi</taxon>
        <taxon>Actinopterygii</taxon>
        <taxon>Neopterygii</taxon>
        <taxon>Teleostei</taxon>
        <taxon>Neoteleostei</taxon>
        <taxon>Acanthomorphata</taxon>
        <taxon>Anabantaria</taxon>
        <taxon>Synbranchiformes</taxon>
        <taxon>Mastacembelidae</taxon>
        <taxon>Mastacembelus</taxon>
    </lineage>
</organism>
<keyword evidence="17" id="KW-1185">Reference proteome</keyword>
<evidence type="ECO:0000256" key="8">
    <source>
        <dbReference type="ARBA" id="ARBA00023136"/>
    </source>
</evidence>
<dbReference type="PRINTS" id="PR00245">
    <property type="entry name" value="OLFACTORYR"/>
</dbReference>
<sequence length="316" mass="36316">MENRTCSFYFNLTMFINIGYYRFPAFVFCLLLYIFIVVANLLIILIISCERTLHGPMYIFIAFLSFNSLYGSSGFFPRFLMDLLSDTHLISRPLCFTQIYVIYTYASYEVTILSVMAYDRYVAVCHPLHYHRKMTSKTMTSRTVCKLAAFACICPTFSVGLCLYLAIRLPLCGNNIEKIYCAMWSVAKLSCVTTIVNNIVGLIVTATEVILPLIYVLYTYFRIILVCRKSSSAFRSKVFQTCLPHTMTFVIYFVSVFCDIFLSRVNLEKLNPLYSVIVSLEFVMIPPLLNPLVYGLKLPEIRKNIFKMLSCLKSSP</sequence>
<accession>A0A3Q3N1V4</accession>
<evidence type="ECO:0000256" key="5">
    <source>
        <dbReference type="ARBA" id="ARBA00022725"/>
    </source>
</evidence>
<keyword evidence="6 14" id="KW-1133">Transmembrane helix</keyword>
<dbReference type="PANTHER" id="PTHR26451:SF847">
    <property type="entry name" value="ODORANT RECEPTOR-RELATED"/>
    <property type="match status" value="1"/>
</dbReference>
<dbReference type="PRINTS" id="PR00237">
    <property type="entry name" value="GPCRRHODOPSN"/>
</dbReference>
<dbReference type="GO" id="GO:0005886">
    <property type="term" value="C:plasma membrane"/>
    <property type="evidence" value="ECO:0007669"/>
    <property type="project" value="UniProtKB-SubCell"/>
</dbReference>
<feature type="domain" description="G-protein coupled receptors family 1 profile" evidence="15">
    <location>
        <begin position="39"/>
        <end position="294"/>
    </location>
</feature>
<dbReference type="Proteomes" id="UP000261640">
    <property type="component" value="Unplaced"/>
</dbReference>
<feature type="transmembrane region" description="Helical" evidence="14">
    <location>
        <begin position="242"/>
        <end position="262"/>
    </location>
</feature>
<dbReference type="PROSITE" id="PS50262">
    <property type="entry name" value="G_PROTEIN_RECEP_F1_2"/>
    <property type="match status" value="1"/>
</dbReference>
<dbReference type="Pfam" id="PF13853">
    <property type="entry name" value="7tm_4"/>
    <property type="match status" value="1"/>
</dbReference>
<feature type="transmembrane region" description="Helical" evidence="14">
    <location>
        <begin position="199"/>
        <end position="221"/>
    </location>
</feature>
<feature type="transmembrane region" description="Helical" evidence="14">
    <location>
        <begin position="20"/>
        <end position="46"/>
    </location>
</feature>
<dbReference type="InterPro" id="IPR000276">
    <property type="entry name" value="GPCR_Rhodpsn"/>
</dbReference>
<evidence type="ECO:0000256" key="10">
    <source>
        <dbReference type="ARBA" id="ARBA00023170"/>
    </source>
</evidence>
<feature type="transmembrane region" description="Helical" evidence="14">
    <location>
        <begin position="58"/>
        <end position="80"/>
    </location>
</feature>
<evidence type="ECO:0000256" key="3">
    <source>
        <dbReference type="ARBA" id="ARBA00022606"/>
    </source>
</evidence>